<evidence type="ECO:0000256" key="3">
    <source>
        <dbReference type="ARBA" id="ARBA00023125"/>
    </source>
</evidence>
<dbReference type="CDD" id="cd10017">
    <property type="entry name" value="B3_DNA"/>
    <property type="match status" value="2"/>
</dbReference>
<evidence type="ECO:0000313" key="7">
    <source>
        <dbReference type="EMBL" id="GER26707.1"/>
    </source>
</evidence>
<feature type="domain" description="TF-B3" evidence="6">
    <location>
        <begin position="94"/>
        <end position="188"/>
    </location>
</feature>
<keyword evidence="4" id="KW-0804">Transcription</keyword>
<dbReference type="GO" id="GO:0005634">
    <property type="term" value="C:nucleus"/>
    <property type="evidence" value="ECO:0007669"/>
    <property type="project" value="UniProtKB-SubCell"/>
</dbReference>
<reference evidence="8" key="1">
    <citation type="journal article" date="2019" name="Curr. Biol.">
        <title>Genome Sequence of Striga asiatica Provides Insight into the Evolution of Plant Parasitism.</title>
        <authorList>
            <person name="Yoshida S."/>
            <person name="Kim S."/>
            <person name="Wafula E.K."/>
            <person name="Tanskanen J."/>
            <person name="Kim Y.M."/>
            <person name="Honaas L."/>
            <person name="Yang Z."/>
            <person name="Spallek T."/>
            <person name="Conn C.E."/>
            <person name="Ichihashi Y."/>
            <person name="Cheong K."/>
            <person name="Cui S."/>
            <person name="Der J.P."/>
            <person name="Gundlach H."/>
            <person name="Jiao Y."/>
            <person name="Hori C."/>
            <person name="Ishida J.K."/>
            <person name="Kasahara H."/>
            <person name="Kiba T."/>
            <person name="Kim M.S."/>
            <person name="Koo N."/>
            <person name="Laohavisit A."/>
            <person name="Lee Y.H."/>
            <person name="Lumba S."/>
            <person name="McCourt P."/>
            <person name="Mortimer J.C."/>
            <person name="Mutuku J.M."/>
            <person name="Nomura T."/>
            <person name="Sasaki-Sekimoto Y."/>
            <person name="Seto Y."/>
            <person name="Wang Y."/>
            <person name="Wakatake T."/>
            <person name="Sakakibara H."/>
            <person name="Demura T."/>
            <person name="Yamaguchi S."/>
            <person name="Yoneyama K."/>
            <person name="Manabe R.I."/>
            <person name="Nelson D.C."/>
            <person name="Schulman A.H."/>
            <person name="Timko M.P."/>
            <person name="dePamphilis C.W."/>
            <person name="Choi D."/>
            <person name="Shirasu K."/>
        </authorList>
    </citation>
    <scope>NUCLEOTIDE SEQUENCE [LARGE SCALE GENOMIC DNA]</scope>
    <source>
        <strain evidence="8">cv. UVA1</strain>
    </source>
</reference>
<proteinExistence type="predicted"/>
<dbReference type="SMART" id="SM01019">
    <property type="entry name" value="B3"/>
    <property type="match status" value="2"/>
</dbReference>
<evidence type="ECO:0000313" key="8">
    <source>
        <dbReference type="Proteomes" id="UP000325081"/>
    </source>
</evidence>
<evidence type="ECO:0000256" key="4">
    <source>
        <dbReference type="ARBA" id="ARBA00023163"/>
    </source>
</evidence>
<sequence length="378" mass="43733">MVSFRKTASFVNGGEEDGARKLRNGDEEYTVEDLRDRIKWSRESQFEIMEHELGLEAADRRFSRKTVINGLKDLSQGLFIQPDSSEMEAKVAVNKHFFKVMMPGFHEKLNIPPAFSKNLGREKSGEAILTSPKGTWTVEACRDGEEGLLCLKDGWPQFVHHHSLSVGDFVVFQHISGLRFNAFIFDRTACEKEFLDRPIKKELHVPNSPLHLKKPIKKELHVPKKPIKKELHVPNQAPNSPIHLRKAMWEREKELARSHNIQEPHFLLTMKPYHASKSWVHIPSEFCQSMKLEDKPYMIVRDPLGRSWPMKLKFEKNNGCKRIRICFGWNEFYESNGLKEGDVCLFERDVCLFKLVRPSLESMAVVMNARFSRAPAHA</sequence>
<evidence type="ECO:0000256" key="1">
    <source>
        <dbReference type="ARBA" id="ARBA00004123"/>
    </source>
</evidence>
<keyword evidence="5" id="KW-0539">Nucleus</keyword>
<dbReference type="EMBL" id="BKCP01001114">
    <property type="protein sequence ID" value="GER26707.1"/>
    <property type="molecule type" value="Genomic_DNA"/>
</dbReference>
<dbReference type="Gene3D" id="2.40.330.10">
    <property type="entry name" value="DNA-binding pseudobarrel domain"/>
    <property type="match status" value="2"/>
</dbReference>
<protein>
    <submittedName>
        <fullName evidence="7">Transcriptional factor B3 family protein</fullName>
    </submittedName>
</protein>
<evidence type="ECO:0000256" key="2">
    <source>
        <dbReference type="ARBA" id="ARBA00023015"/>
    </source>
</evidence>
<keyword evidence="8" id="KW-1185">Reference proteome</keyword>
<keyword evidence="2" id="KW-0805">Transcription regulation</keyword>
<name>A0A5A7P290_STRAF</name>
<dbReference type="PANTHER" id="PTHR31674:SF21">
    <property type="entry name" value="B3 DOMAIN-CONTAINING PROTEIN REM15 ISOFORM X1"/>
    <property type="match status" value="1"/>
</dbReference>
<dbReference type="PANTHER" id="PTHR31674">
    <property type="entry name" value="B3 DOMAIN-CONTAINING PROTEIN REM-LIKE 3-RELATED"/>
    <property type="match status" value="1"/>
</dbReference>
<dbReference type="GO" id="GO:0003677">
    <property type="term" value="F:DNA binding"/>
    <property type="evidence" value="ECO:0007669"/>
    <property type="project" value="UniProtKB-KW"/>
</dbReference>
<comment type="subcellular location">
    <subcellularLocation>
        <location evidence="1">Nucleus</location>
    </subcellularLocation>
</comment>
<dbReference type="PROSITE" id="PS50863">
    <property type="entry name" value="B3"/>
    <property type="match status" value="2"/>
</dbReference>
<evidence type="ECO:0000256" key="5">
    <source>
        <dbReference type="ARBA" id="ARBA00023242"/>
    </source>
</evidence>
<dbReference type="Proteomes" id="UP000325081">
    <property type="component" value="Unassembled WGS sequence"/>
</dbReference>
<dbReference type="AlphaFoldDB" id="A0A5A7P290"/>
<dbReference type="SUPFAM" id="SSF101936">
    <property type="entry name" value="DNA-binding pseudobarrel domain"/>
    <property type="match status" value="2"/>
</dbReference>
<dbReference type="InterPro" id="IPR003340">
    <property type="entry name" value="B3_DNA-bd"/>
</dbReference>
<dbReference type="Pfam" id="PF02362">
    <property type="entry name" value="B3"/>
    <property type="match status" value="2"/>
</dbReference>
<gene>
    <name evidence="7" type="ORF">STAS_02369</name>
</gene>
<dbReference type="OrthoDB" id="1109907at2759"/>
<accession>A0A5A7P290</accession>
<keyword evidence="3" id="KW-0238">DNA-binding</keyword>
<dbReference type="InterPro" id="IPR015300">
    <property type="entry name" value="DNA-bd_pseudobarrel_sf"/>
</dbReference>
<feature type="domain" description="TF-B3" evidence="6">
    <location>
        <begin position="265"/>
        <end position="359"/>
    </location>
</feature>
<dbReference type="InterPro" id="IPR039218">
    <property type="entry name" value="REM_fam"/>
</dbReference>
<organism evidence="7 8">
    <name type="scientific">Striga asiatica</name>
    <name type="common">Asiatic witchweed</name>
    <name type="synonym">Buchnera asiatica</name>
    <dbReference type="NCBI Taxonomy" id="4170"/>
    <lineage>
        <taxon>Eukaryota</taxon>
        <taxon>Viridiplantae</taxon>
        <taxon>Streptophyta</taxon>
        <taxon>Embryophyta</taxon>
        <taxon>Tracheophyta</taxon>
        <taxon>Spermatophyta</taxon>
        <taxon>Magnoliopsida</taxon>
        <taxon>eudicotyledons</taxon>
        <taxon>Gunneridae</taxon>
        <taxon>Pentapetalae</taxon>
        <taxon>asterids</taxon>
        <taxon>lamiids</taxon>
        <taxon>Lamiales</taxon>
        <taxon>Orobanchaceae</taxon>
        <taxon>Buchnereae</taxon>
        <taxon>Striga</taxon>
    </lineage>
</organism>
<comment type="caution">
    <text evidence="7">The sequence shown here is derived from an EMBL/GenBank/DDBJ whole genome shotgun (WGS) entry which is preliminary data.</text>
</comment>
<evidence type="ECO:0000259" key="6">
    <source>
        <dbReference type="PROSITE" id="PS50863"/>
    </source>
</evidence>